<dbReference type="Proteomes" id="UP001157418">
    <property type="component" value="Unassembled WGS sequence"/>
</dbReference>
<keyword evidence="1" id="KW-1133">Transmembrane helix</keyword>
<comment type="caution">
    <text evidence="2">The sequence shown here is derived from an EMBL/GenBank/DDBJ whole genome shotgun (WGS) entry which is preliminary data.</text>
</comment>
<protein>
    <submittedName>
        <fullName evidence="2">Uncharacterized protein</fullName>
    </submittedName>
</protein>
<keyword evidence="3" id="KW-1185">Reference proteome</keyword>
<name>A0AAU9PUQ0_9ASTR</name>
<accession>A0AAU9PUQ0</accession>
<feature type="transmembrane region" description="Helical" evidence="1">
    <location>
        <begin position="49"/>
        <end position="70"/>
    </location>
</feature>
<keyword evidence="1" id="KW-0472">Membrane</keyword>
<gene>
    <name evidence="2" type="ORF">LVIROSA_LOCUS38929</name>
</gene>
<evidence type="ECO:0000313" key="3">
    <source>
        <dbReference type="Proteomes" id="UP001157418"/>
    </source>
</evidence>
<sequence length="101" mass="11908">MLIRLFQSNIPTPLSPSPTSDTQSLWNSKWNYKPEPTENEKTHTRTKPYIYYVLPSIGMIWSFIMVVVLMENCAEKRNKHFSDLNLILLWFGPCYPHVFSQ</sequence>
<dbReference type="AlphaFoldDB" id="A0AAU9PUQ0"/>
<dbReference type="EMBL" id="CAKMRJ010005745">
    <property type="protein sequence ID" value="CAH1453702.1"/>
    <property type="molecule type" value="Genomic_DNA"/>
</dbReference>
<proteinExistence type="predicted"/>
<evidence type="ECO:0000313" key="2">
    <source>
        <dbReference type="EMBL" id="CAH1453702.1"/>
    </source>
</evidence>
<keyword evidence="1" id="KW-0812">Transmembrane</keyword>
<reference evidence="2 3" key="1">
    <citation type="submission" date="2022-01" db="EMBL/GenBank/DDBJ databases">
        <authorList>
            <person name="Xiong W."/>
            <person name="Schranz E."/>
        </authorList>
    </citation>
    <scope>NUCLEOTIDE SEQUENCE [LARGE SCALE GENOMIC DNA]</scope>
</reference>
<evidence type="ECO:0000256" key="1">
    <source>
        <dbReference type="SAM" id="Phobius"/>
    </source>
</evidence>
<organism evidence="2 3">
    <name type="scientific">Lactuca virosa</name>
    <dbReference type="NCBI Taxonomy" id="75947"/>
    <lineage>
        <taxon>Eukaryota</taxon>
        <taxon>Viridiplantae</taxon>
        <taxon>Streptophyta</taxon>
        <taxon>Embryophyta</taxon>
        <taxon>Tracheophyta</taxon>
        <taxon>Spermatophyta</taxon>
        <taxon>Magnoliopsida</taxon>
        <taxon>eudicotyledons</taxon>
        <taxon>Gunneridae</taxon>
        <taxon>Pentapetalae</taxon>
        <taxon>asterids</taxon>
        <taxon>campanulids</taxon>
        <taxon>Asterales</taxon>
        <taxon>Asteraceae</taxon>
        <taxon>Cichorioideae</taxon>
        <taxon>Cichorieae</taxon>
        <taxon>Lactucinae</taxon>
        <taxon>Lactuca</taxon>
    </lineage>
</organism>